<dbReference type="GO" id="GO:0003676">
    <property type="term" value="F:nucleic acid binding"/>
    <property type="evidence" value="ECO:0007669"/>
    <property type="project" value="InterPro"/>
</dbReference>
<dbReference type="GO" id="GO:0008233">
    <property type="term" value="F:peptidase activity"/>
    <property type="evidence" value="ECO:0007669"/>
    <property type="project" value="UniProtKB-KW"/>
</dbReference>
<gene>
    <name evidence="3" type="ORF">CXB51_031195</name>
</gene>
<reference evidence="3 4" key="1">
    <citation type="journal article" date="2021" name="bioRxiv">
        <title>The Gossypium anomalum genome as a resource for cotton improvement and evolutionary analysis of hybrid incompatibility.</title>
        <authorList>
            <person name="Grover C.E."/>
            <person name="Yuan D."/>
            <person name="Arick M.A."/>
            <person name="Miller E.R."/>
            <person name="Hu G."/>
            <person name="Peterson D.G."/>
            <person name="Wendel J.F."/>
            <person name="Udall J.A."/>
        </authorList>
    </citation>
    <scope>NUCLEOTIDE SEQUENCE [LARGE SCALE GENOMIC DNA]</scope>
    <source>
        <strain evidence="3">JFW-Udall</strain>
        <tissue evidence="3">Leaf</tissue>
    </source>
</reference>
<dbReference type="OrthoDB" id="1729718at2759"/>
<dbReference type="PROSITE" id="PS50994">
    <property type="entry name" value="INTEGRASE"/>
    <property type="match status" value="1"/>
</dbReference>
<dbReference type="Pfam" id="PF22936">
    <property type="entry name" value="Pol_BBD"/>
    <property type="match status" value="1"/>
</dbReference>
<dbReference type="PANTHER" id="PTHR42648">
    <property type="entry name" value="TRANSPOSASE, PUTATIVE-RELATED"/>
    <property type="match status" value="1"/>
</dbReference>
<dbReference type="Pfam" id="PF25597">
    <property type="entry name" value="SH3_retrovirus"/>
    <property type="match status" value="1"/>
</dbReference>
<dbReference type="InterPro" id="IPR012337">
    <property type="entry name" value="RNaseH-like_sf"/>
</dbReference>
<dbReference type="InterPro" id="IPR039537">
    <property type="entry name" value="Retrotran_Ty1/copia-like"/>
</dbReference>
<evidence type="ECO:0000313" key="3">
    <source>
        <dbReference type="EMBL" id="KAG8474666.1"/>
    </source>
</evidence>
<name>A0A8J6CKY6_9ROSI</name>
<protein>
    <recommendedName>
        <fullName evidence="2">Integrase catalytic domain-containing protein</fullName>
    </recommendedName>
</protein>
<dbReference type="InterPro" id="IPR036397">
    <property type="entry name" value="RNaseH_sf"/>
</dbReference>
<dbReference type="Proteomes" id="UP000701853">
    <property type="component" value="Chromosome 12"/>
</dbReference>
<evidence type="ECO:0000313" key="4">
    <source>
        <dbReference type="Proteomes" id="UP000701853"/>
    </source>
</evidence>
<dbReference type="SUPFAM" id="SSF53098">
    <property type="entry name" value="Ribonuclease H-like"/>
    <property type="match status" value="1"/>
</dbReference>
<dbReference type="GO" id="GO:0006508">
    <property type="term" value="P:proteolysis"/>
    <property type="evidence" value="ECO:0007669"/>
    <property type="project" value="UniProtKB-KW"/>
</dbReference>
<keyword evidence="1" id="KW-0645">Protease</keyword>
<dbReference type="InterPro" id="IPR001584">
    <property type="entry name" value="Integrase_cat-core"/>
</dbReference>
<evidence type="ECO:0000259" key="2">
    <source>
        <dbReference type="PROSITE" id="PS50994"/>
    </source>
</evidence>
<proteinExistence type="predicted"/>
<dbReference type="GO" id="GO:0015074">
    <property type="term" value="P:DNA integration"/>
    <property type="evidence" value="ECO:0007669"/>
    <property type="project" value="InterPro"/>
</dbReference>
<evidence type="ECO:0000256" key="1">
    <source>
        <dbReference type="ARBA" id="ARBA00022670"/>
    </source>
</evidence>
<dbReference type="Pfam" id="PF13976">
    <property type="entry name" value="gag_pre-integrs"/>
    <property type="match status" value="1"/>
</dbReference>
<dbReference type="Gene3D" id="3.30.420.10">
    <property type="entry name" value="Ribonuclease H-like superfamily/Ribonuclease H"/>
    <property type="match status" value="1"/>
</dbReference>
<comment type="caution">
    <text evidence="3">The sequence shown here is derived from an EMBL/GenBank/DDBJ whole genome shotgun (WGS) entry which is preliminary data.</text>
</comment>
<organism evidence="3 4">
    <name type="scientific">Gossypium anomalum</name>
    <dbReference type="NCBI Taxonomy" id="47600"/>
    <lineage>
        <taxon>Eukaryota</taxon>
        <taxon>Viridiplantae</taxon>
        <taxon>Streptophyta</taxon>
        <taxon>Embryophyta</taxon>
        <taxon>Tracheophyta</taxon>
        <taxon>Spermatophyta</taxon>
        <taxon>Magnoliopsida</taxon>
        <taxon>eudicotyledons</taxon>
        <taxon>Gunneridae</taxon>
        <taxon>Pentapetalae</taxon>
        <taxon>rosids</taxon>
        <taxon>malvids</taxon>
        <taxon>Malvales</taxon>
        <taxon>Malvaceae</taxon>
        <taxon>Malvoideae</taxon>
        <taxon>Gossypium</taxon>
    </lineage>
</organism>
<dbReference type="SUPFAM" id="SSF57756">
    <property type="entry name" value="Retrovirus zinc finger-like domains"/>
    <property type="match status" value="1"/>
</dbReference>
<accession>A0A8J6CKY6</accession>
<sequence>MASLKYEILLLDRNTKFTLWQIKMQVVLAQMDLEDALLGIDKMLSTLTDEEKKRKDQKVLTQLHLHLSNEILQDVIKEKTAAALWKRLEQICMSKTLTNKLHMKQHLYAHRLEEGASVHEHLTVFKEILSNLEAMEGRSKSSNRGKTCNFCNKKGHIKSECYKLQNKIKREAANQKGKQLENSGEADIVEDYSDGELLVASVNDSKVSEEWILDSGCTFHMSPNRDWFTTYETVSEGVVLIGNNASCKIADSTVTDDATVASSSLSDDDITKLWHMCLGHMSENGMVELSKRGLLNGQGICKLKFCEHCVFGKQKRVRFTRGIHNTKGTLEYIHSDLWGSSRVPSTDNSLEFCSDEFNRLCKSEEIVRQLTVRHTPQQNDIAKRMNRTIMEKVRCMLSNVNLPKSFWAEATSTASFLINQSPSVAIEKKTLQEVWSGNPANYSDLKIFGCPVYAHVDNGKLEPRSIKCVFLGYKAGVKSTKIENRVASSLQYSIAKNRTRREIKPPKKYAEVDLVTYVLNVAEDMDANQEPYNYSEAISYEDLEKWMFVMQGEMESLHKNKIWDLVKLPKGKKTVRCKWVFKRKKRL</sequence>
<dbReference type="GO" id="GO:0008270">
    <property type="term" value="F:zinc ion binding"/>
    <property type="evidence" value="ECO:0007669"/>
    <property type="project" value="InterPro"/>
</dbReference>
<dbReference type="Pfam" id="PF14223">
    <property type="entry name" value="Retrotran_gag_2"/>
    <property type="match status" value="1"/>
</dbReference>
<dbReference type="InterPro" id="IPR054722">
    <property type="entry name" value="PolX-like_BBD"/>
</dbReference>
<dbReference type="AlphaFoldDB" id="A0A8J6CKY6"/>
<dbReference type="EMBL" id="JAHUZN010000012">
    <property type="protein sequence ID" value="KAG8474666.1"/>
    <property type="molecule type" value="Genomic_DNA"/>
</dbReference>
<dbReference type="InterPro" id="IPR057670">
    <property type="entry name" value="SH3_retrovirus"/>
</dbReference>
<dbReference type="InterPro" id="IPR036875">
    <property type="entry name" value="Znf_CCHC_sf"/>
</dbReference>
<keyword evidence="4" id="KW-1185">Reference proteome</keyword>
<dbReference type="InterPro" id="IPR025724">
    <property type="entry name" value="GAG-pre-integrase_dom"/>
</dbReference>
<keyword evidence="1" id="KW-0378">Hydrolase</keyword>
<feature type="domain" description="Integrase catalytic" evidence="2">
    <location>
        <begin position="346"/>
        <end position="439"/>
    </location>
</feature>
<dbReference type="PANTHER" id="PTHR42648:SF28">
    <property type="entry name" value="TRANSPOSON-ENCODED PROTEIN WITH RIBONUCLEASE H-LIKE AND RETROVIRUS ZINC FINGER-LIKE DOMAINS"/>
    <property type="match status" value="1"/>
</dbReference>